<dbReference type="Gene3D" id="3.40.640.10">
    <property type="entry name" value="Type I PLP-dependent aspartate aminotransferase-like (Major domain)"/>
    <property type="match status" value="1"/>
</dbReference>
<protein>
    <recommendedName>
        <fullName evidence="4">threonine-phosphate decarboxylase</fullName>
        <ecNumber evidence="4">4.1.1.81</ecNumber>
    </recommendedName>
    <alternativeName>
        <fullName evidence="8">L-threonine-O-3-phosphate decarboxylase</fullName>
    </alternativeName>
</protein>
<evidence type="ECO:0000256" key="8">
    <source>
        <dbReference type="ARBA" id="ARBA00029996"/>
    </source>
</evidence>
<dbReference type="InterPro" id="IPR015422">
    <property type="entry name" value="PyrdxlP-dep_Trfase_small"/>
</dbReference>
<evidence type="ECO:0000256" key="6">
    <source>
        <dbReference type="ARBA" id="ARBA00022898"/>
    </source>
</evidence>
<keyword evidence="12" id="KW-1185">Reference proteome</keyword>
<dbReference type="InterPro" id="IPR015424">
    <property type="entry name" value="PyrdxlP-dep_Trfase"/>
</dbReference>
<dbReference type="EMBL" id="CYGZ01000004">
    <property type="protein sequence ID" value="CUA79544.1"/>
    <property type="molecule type" value="Genomic_DNA"/>
</dbReference>
<dbReference type="SUPFAM" id="SSF53383">
    <property type="entry name" value="PLP-dependent transferases"/>
    <property type="match status" value="1"/>
</dbReference>
<evidence type="ECO:0000256" key="1">
    <source>
        <dbReference type="ARBA" id="ARBA00001933"/>
    </source>
</evidence>
<gene>
    <name evidence="11" type="ORF">Ga0061060_104141</name>
</gene>
<keyword evidence="7" id="KW-0456">Lyase</keyword>
<comment type="cofactor">
    <cofactor evidence="1">
        <name>pyridoxal 5'-phosphate</name>
        <dbReference type="ChEBI" id="CHEBI:597326"/>
    </cofactor>
</comment>
<dbReference type="EC" id="4.1.1.81" evidence="4"/>
<comment type="function">
    <text evidence="2">Decarboxylates L-threonine-O-3-phosphate to yield (R)-1-amino-2-propanol O-2-phosphate, the precursor for the linkage between the nucleotide loop and the corrin ring in cobalamin.</text>
</comment>
<dbReference type="Gene3D" id="3.90.1150.10">
    <property type="entry name" value="Aspartate Aminotransferase, domain 1"/>
    <property type="match status" value="1"/>
</dbReference>
<dbReference type="GO" id="GO:0009236">
    <property type="term" value="P:cobalamin biosynthetic process"/>
    <property type="evidence" value="ECO:0007669"/>
    <property type="project" value="UniProtKB-UniPathway"/>
</dbReference>
<dbReference type="UniPathway" id="UPA00148"/>
<dbReference type="GO" id="GO:0048472">
    <property type="term" value="F:threonine-phosphate decarboxylase activity"/>
    <property type="evidence" value="ECO:0007669"/>
    <property type="project" value="UniProtKB-EC"/>
</dbReference>
<evidence type="ECO:0000313" key="12">
    <source>
        <dbReference type="Proteomes" id="UP000182738"/>
    </source>
</evidence>
<dbReference type="Pfam" id="PF00155">
    <property type="entry name" value="Aminotran_1_2"/>
    <property type="match status" value="1"/>
</dbReference>
<evidence type="ECO:0000256" key="2">
    <source>
        <dbReference type="ARBA" id="ARBA00003444"/>
    </source>
</evidence>
<dbReference type="AlphaFoldDB" id="A0A0K6GLC7"/>
<dbReference type="InterPro" id="IPR004839">
    <property type="entry name" value="Aminotransferase_I/II_large"/>
</dbReference>
<dbReference type="NCBIfam" id="TIGR01140">
    <property type="entry name" value="L_thr_O3P_dcar"/>
    <property type="match status" value="1"/>
</dbReference>
<evidence type="ECO:0000256" key="7">
    <source>
        <dbReference type="ARBA" id="ARBA00023239"/>
    </source>
</evidence>
<evidence type="ECO:0000259" key="10">
    <source>
        <dbReference type="Pfam" id="PF00155"/>
    </source>
</evidence>
<comment type="pathway">
    <text evidence="3">Cofactor biosynthesis; adenosylcobalamin biosynthesis.</text>
</comment>
<dbReference type="PANTHER" id="PTHR42885">
    <property type="entry name" value="HISTIDINOL-PHOSPHATE AMINOTRANSFERASE-RELATED"/>
    <property type="match status" value="1"/>
</dbReference>
<dbReference type="STRING" id="1325335.GCA_001418025_00852"/>
<evidence type="ECO:0000256" key="9">
    <source>
        <dbReference type="ARBA" id="ARBA00048531"/>
    </source>
</evidence>
<dbReference type="Proteomes" id="UP000182738">
    <property type="component" value="Unassembled WGS sequence"/>
</dbReference>
<organism evidence="11 12">
    <name type="scientific">Anoxybacillus suryakundensis</name>
    <dbReference type="NCBI Taxonomy" id="1325335"/>
    <lineage>
        <taxon>Bacteria</taxon>
        <taxon>Bacillati</taxon>
        <taxon>Bacillota</taxon>
        <taxon>Bacilli</taxon>
        <taxon>Bacillales</taxon>
        <taxon>Anoxybacillaceae</taxon>
        <taxon>Anoxybacillus</taxon>
    </lineage>
</organism>
<evidence type="ECO:0000256" key="3">
    <source>
        <dbReference type="ARBA" id="ARBA00004953"/>
    </source>
</evidence>
<comment type="catalytic activity">
    <reaction evidence="9">
        <text>O-phospho-L-threonine + H(+) = (R)-1-aminopropan-2-yl phosphate + CO2</text>
        <dbReference type="Rhea" id="RHEA:11492"/>
        <dbReference type="ChEBI" id="CHEBI:15378"/>
        <dbReference type="ChEBI" id="CHEBI:16526"/>
        <dbReference type="ChEBI" id="CHEBI:58563"/>
        <dbReference type="ChEBI" id="CHEBI:58675"/>
        <dbReference type="EC" id="4.1.1.81"/>
    </reaction>
</comment>
<keyword evidence="5" id="KW-0169">Cobalamin biosynthesis</keyword>
<dbReference type="GO" id="GO:0030170">
    <property type="term" value="F:pyridoxal phosphate binding"/>
    <property type="evidence" value="ECO:0007669"/>
    <property type="project" value="InterPro"/>
</dbReference>
<dbReference type="OrthoDB" id="9813612at2"/>
<evidence type="ECO:0000256" key="4">
    <source>
        <dbReference type="ARBA" id="ARBA00012285"/>
    </source>
</evidence>
<evidence type="ECO:0000256" key="5">
    <source>
        <dbReference type="ARBA" id="ARBA00022573"/>
    </source>
</evidence>
<dbReference type="PANTHER" id="PTHR42885:SF1">
    <property type="entry name" value="THREONINE-PHOSPHATE DECARBOXYLASE"/>
    <property type="match status" value="1"/>
</dbReference>
<dbReference type="CDD" id="cd00609">
    <property type="entry name" value="AAT_like"/>
    <property type="match status" value="1"/>
</dbReference>
<proteinExistence type="predicted"/>
<accession>A0A0K6GLC7</accession>
<sequence>MHLPVHGANPHRLYEAMKMNIPSEYIDFSVNVNPLSLPDEYMLNEKQWFRWMSEYPEERSEALRTIIAEREHVMPSNVFVGNGAAECIYLFAEQFAGKHIGIIEPTFSEYRQACEAYGCTVQSFMLDEHWHPPIDRVIERLPSLHALFVCHPNNPTGTVWSKETMYTLLRAANDEGVYIIVDEAFYDFWLDGYAVSPFLRTFDRLIVLRSLTKMYRLAGVRIGYVLAHEHVVNRLMKKQPPWSVNTIAQQIAKQLLKDDAFVERTKVYIASERKRLFAQFTELGYIYTPSVVNFYMLHDETMTLFPFLLQHGIVARHTFNFQGLDGKYVRLAIRTKEENDCLLSCLRRWKT</sequence>
<keyword evidence="6" id="KW-0663">Pyridoxal phosphate</keyword>
<name>A0A0K6GLC7_9BACL</name>
<feature type="domain" description="Aminotransferase class I/classII large" evidence="10">
    <location>
        <begin position="24"/>
        <end position="343"/>
    </location>
</feature>
<reference evidence="12" key="1">
    <citation type="submission" date="2015-08" db="EMBL/GenBank/DDBJ databases">
        <authorList>
            <person name="Varghese N."/>
        </authorList>
    </citation>
    <scope>NUCLEOTIDE SEQUENCE [LARGE SCALE GENOMIC DNA]</scope>
    <source>
        <strain evidence="12">DSM 27374</strain>
    </source>
</reference>
<dbReference type="InterPro" id="IPR005860">
    <property type="entry name" value="CobD"/>
</dbReference>
<dbReference type="RefSeq" id="WP_055440683.1">
    <property type="nucleotide sequence ID" value="NZ_BAABDZ010000035.1"/>
</dbReference>
<evidence type="ECO:0000313" key="11">
    <source>
        <dbReference type="EMBL" id="CUA79544.1"/>
    </source>
</evidence>
<dbReference type="InterPro" id="IPR015421">
    <property type="entry name" value="PyrdxlP-dep_Trfase_major"/>
</dbReference>